<reference evidence="2" key="1">
    <citation type="submission" date="2005-09" db="EMBL/GenBank/DDBJ databases">
        <authorList>
            <person name="Mural R.J."/>
            <person name="Li P.W."/>
            <person name="Adams M.D."/>
            <person name="Amanatides P.G."/>
            <person name="Baden-Tillson H."/>
            <person name="Barnstead M."/>
            <person name="Chin S.H."/>
            <person name="Dew I."/>
            <person name="Evans C.A."/>
            <person name="Ferriera S."/>
            <person name="Flanigan M."/>
            <person name="Fosler C."/>
            <person name="Glodek A."/>
            <person name="Gu Z."/>
            <person name="Holt R.A."/>
            <person name="Jennings D."/>
            <person name="Kraft C.L."/>
            <person name="Lu F."/>
            <person name="Nguyen T."/>
            <person name="Nusskern D.R."/>
            <person name="Pfannkoch C.M."/>
            <person name="Sitter C."/>
            <person name="Sutton G.G."/>
            <person name="Venter J.C."/>
            <person name="Wang Z."/>
            <person name="Woodage T."/>
            <person name="Zheng X.H."/>
            <person name="Zhong F."/>
        </authorList>
    </citation>
    <scope>NUCLEOTIDE SEQUENCE [LARGE SCALE GENOMIC DNA]</scope>
    <source>
        <strain>BN</strain>
        <strain evidence="2">Sprague-Dawley</strain>
    </source>
</reference>
<gene>
    <name evidence="1" type="ORF">rCG_20616</name>
</gene>
<proteinExistence type="predicted"/>
<evidence type="ECO:0000313" key="2">
    <source>
        <dbReference type="Proteomes" id="UP000234681"/>
    </source>
</evidence>
<dbReference type="Proteomes" id="UP000234681">
    <property type="component" value="Chromosome 6"/>
</dbReference>
<dbReference type="EMBL" id="CH473982">
    <property type="protein sequence ID" value="EDL81663.1"/>
    <property type="molecule type" value="Genomic_DNA"/>
</dbReference>
<dbReference type="AlphaFoldDB" id="A6JEB9"/>
<protein>
    <submittedName>
        <fullName evidence="1">RCG20616</fullName>
    </submittedName>
</protein>
<organism evidence="1 2">
    <name type="scientific">Rattus norvegicus</name>
    <name type="common">Rat</name>
    <dbReference type="NCBI Taxonomy" id="10116"/>
    <lineage>
        <taxon>Eukaryota</taxon>
        <taxon>Metazoa</taxon>
        <taxon>Chordata</taxon>
        <taxon>Craniata</taxon>
        <taxon>Vertebrata</taxon>
        <taxon>Euteleostomi</taxon>
        <taxon>Mammalia</taxon>
        <taxon>Eutheria</taxon>
        <taxon>Euarchontoglires</taxon>
        <taxon>Glires</taxon>
        <taxon>Rodentia</taxon>
        <taxon>Myomorpha</taxon>
        <taxon>Muroidea</taxon>
        <taxon>Muridae</taxon>
        <taxon>Murinae</taxon>
        <taxon>Rattus</taxon>
    </lineage>
</organism>
<accession>A6JEB9</accession>
<name>A6JEB9_RAT</name>
<sequence length="30" mass="3373">MKSTYTTEMRKGQHLQVGDFSLSFDSPAIP</sequence>
<evidence type="ECO:0000313" key="1">
    <source>
        <dbReference type="EMBL" id="EDL81663.1"/>
    </source>
</evidence>